<keyword evidence="1" id="KW-0677">Repeat</keyword>
<evidence type="ECO:0000313" key="5">
    <source>
        <dbReference type="Proteomes" id="UP000177905"/>
    </source>
</evidence>
<feature type="repeat" description="TPR" evidence="3">
    <location>
        <begin position="405"/>
        <end position="438"/>
    </location>
</feature>
<evidence type="ECO:0000313" key="4">
    <source>
        <dbReference type="EMBL" id="OGC16769.1"/>
    </source>
</evidence>
<gene>
    <name evidence="4" type="ORF">A2290_00225</name>
</gene>
<feature type="repeat" description="TPR" evidence="3">
    <location>
        <begin position="319"/>
        <end position="352"/>
    </location>
</feature>
<feature type="repeat" description="TPR" evidence="3">
    <location>
        <begin position="248"/>
        <end position="281"/>
    </location>
</feature>
<evidence type="ECO:0008006" key="6">
    <source>
        <dbReference type="Google" id="ProtNLM"/>
    </source>
</evidence>
<feature type="repeat" description="TPR" evidence="3">
    <location>
        <begin position="475"/>
        <end position="508"/>
    </location>
</feature>
<protein>
    <recommendedName>
        <fullName evidence="6">Tetratricopeptide repeat protein</fullName>
    </recommendedName>
</protein>
<dbReference type="PROSITE" id="PS50293">
    <property type="entry name" value="TPR_REGION"/>
    <property type="match status" value="1"/>
</dbReference>
<evidence type="ECO:0000256" key="3">
    <source>
        <dbReference type="PROSITE-ProRule" id="PRU00339"/>
    </source>
</evidence>
<dbReference type="PANTHER" id="PTHR45586:SF1">
    <property type="entry name" value="LIPOPOLYSACCHARIDE ASSEMBLY PROTEIN B"/>
    <property type="match status" value="1"/>
</dbReference>
<dbReference type="Proteomes" id="UP000177905">
    <property type="component" value="Unassembled WGS sequence"/>
</dbReference>
<accession>A0A1F4S8N4</accession>
<dbReference type="Pfam" id="PF12895">
    <property type="entry name" value="ANAPC3"/>
    <property type="match status" value="1"/>
</dbReference>
<dbReference type="Pfam" id="PF13181">
    <property type="entry name" value="TPR_8"/>
    <property type="match status" value="3"/>
</dbReference>
<reference evidence="4 5" key="1">
    <citation type="journal article" date="2016" name="Nat. Commun.">
        <title>Thousands of microbial genomes shed light on interconnected biogeochemical processes in an aquifer system.</title>
        <authorList>
            <person name="Anantharaman K."/>
            <person name="Brown C.T."/>
            <person name="Hug L.A."/>
            <person name="Sharon I."/>
            <person name="Castelle C.J."/>
            <person name="Probst A.J."/>
            <person name="Thomas B.C."/>
            <person name="Singh A."/>
            <person name="Wilkins M.J."/>
            <person name="Karaoz U."/>
            <person name="Brodie E.L."/>
            <person name="Williams K.H."/>
            <person name="Hubbard S.S."/>
            <person name="Banfield J.F."/>
        </authorList>
    </citation>
    <scope>NUCLEOTIDE SEQUENCE [LARGE SCALE GENOMIC DNA]</scope>
</reference>
<dbReference type="SMART" id="SM00028">
    <property type="entry name" value="TPR"/>
    <property type="match status" value="9"/>
</dbReference>
<dbReference type="Gene3D" id="1.25.40.10">
    <property type="entry name" value="Tetratricopeptide repeat domain"/>
    <property type="match status" value="3"/>
</dbReference>
<keyword evidence="2 3" id="KW-0802">TPR repeat</keyword>
<evidence type="ECO:0000256" key="2">
    <source>
        <dbReference type="ARBA" id="ARBA00022803"/>
    </source>
</evidence>
<dbReference type="AlphaFoldDB" id="A0A1F4S8N4"/>
<dbReference type="PROSITE" id="PS51257">
    <property type="entry name" value="PROKAR_LIPOPROTEIN"/>
    <property type="match status" value="1"/>
</dbReference>
<dbReference type="InterPro" id="IPR051012">
    <property type="entry name" value="CellSynth/LPSAsmb/PSIAsmb"/>
</dbReference>
<name>A0A1F4S8N4_UNCSA</name>
<organism evidence="4 5">
    <name type="scientific">candidate division WOR-1 bacterium RIFOXYB2_FULL_36_35</name>
    <dbReference type="NCBI Taxonomy" id="1802578"/>
    <lineage>
        <taxon>Bacteria</taxon>
        <taxon>Bacillati</taxon>
        <taxon>Saganbacteria</taxon>
    </lineage>
</organism>
<sequence>MFNMQIKSFILIVVISTVFLLSGCLQKSESEKHFSNAVAFMEMQMIKEGIIELKSGLRSSASSRDNFYNTSDFKLLEGSILMFEDKDKEAISVLEKARKEYKDNWNIYSILSSVYLKEKEYGKAANILKLVPADYLKYGQLEFMQGLDFFYNQKYKDAKDSLLIARDKFEQNSLTFNEKSGAQQFIKTGAGLMVNYLLARTTENLGEYEQSLDFYKNVQALTPTFPYIRENISIVENKILLQSNQANNKTLNTLSYLYYKIGEKDKSLQYIRKSLDFNSDDLEALKILAFIYEDRKETSKAKQLFIKIISTIGDIGYKTESASELAKIYMREGLYTEASKVLNGALKLDPVDKRLQNEFKALVFYGLISKNSKNIENYLQLGELLVSFGEVDSAILLYSKAPQNKDIYLKLGEIYFFKGEYKKATEALTKALKLAPKSWQALYILGKSLELSEQYENAQNSFLESLKNCPAEKINGIKYDLAYLYFENGDYKNAVELFKEVIKNKDQALKGKAEKILKVIG</sequence>
<dbReference type="InterPro" id="IPR011990">
    <property type="entry name" value="TPR-like_helical_dom_sf"/>
</dbReference>
<comment type="caution">
    <text evidence="4">The sequence shown here is derived from an EMBL/GenBank/DDBJ whole genome shotgun (WGS) entry which is preliminary data.</text>
</comment>
<dbReference type="EMBL" id="MEUA01000003">
    <property type="protein sequence ID" value="OGC16769.1"/>
    <property type="molecule type" value="Genomic_DNA"/>
</dbReference>
<dbReference type="PROSITE" id="PS50005">
    <property type="entry name" value="TPR"/>
    <property type="match status" value="4"/>
</dbReference>
<proteinExistence type="predicted"/>
<dbReference type="PANTHER" id="PTHR45586">
    <property type="entry name" value="TPR REPEAT-CONTAINING PROTEIN PA4667"/>
    <property type="match status" value="1"/>
</dbReference>
<evidence type="ECO:0000256" key="1">
    <source>
        <dbReference type="ARBA" id="ARBA00022737"/>
    </source>
</evidence>
<dbReference type="InterPro" id="IPR019734">
    <property type="entry name" value="TPR_rpt"/>
</dbReference>
<dbReference type="SUPFAM" id="SSF48452">
    <property type="entry name" value="TPR-like"/>
    <property type="match status" value="1"/>
</dbReference>